<evidence type="ECO:0000256" key="5">
    <source>
        <dbReference type="ARBA" id="ARBA00023136"/>
    </source>
</evidence>
<evidence type="ECO:0000256" key="1">
    <source>
        <dbReference type="ARBA" id="ARBA00004141"/>
    </source>
</evidence>
<dbReference type="GO" id="GO:0004930">
    <property type="term" value="F:G protein-coupled receptor activity"/>
    <property type="evidence" value="ECO:0007669"/>
    <property type="project" value="UniProtKB-KW"/>
</dbReference>
<dbReference type="PRINTS" id="PR00237">
    <property type="entry name" value="GPCRRHODOPSN"/>
</dbReference>
<dbReference type="SUPFAM" id="SSF81321">
    <property type="entry name" value="Family A G protein-coupled receptor-like"/>
    <property type="match status" value="1"/>
</dbReference>
<evidence type="ECO:0000256" key="7">
    <source>
        <dbReference type="ARBA" id="ARBA00023224"/>
    </source>
</evidence>
<organism evidence="10 11">
    <name type="scientific">Batillaria attramentaria</name>
    <dbReference type="NCBI Taxonomy" id="370345"/>
    <lineage>
        <taxon>Eukaryota</taxon>
        <taxon>Metazoa</taxon>
        <taxon>Spiralia</taxon>
        <taxon>Lophotrochozoa</taxon>
        <taxon>Mollusca</taxon>
        <taxon>Gastropoda</taxon>
        <taxon>Caenogastropoda</taxon>
        <taxon>Sorbeoconcha</taxon>
        <taxon>Cerithioidea</taxon>
        <taxon>Batillariidae</taxon>
        <taxon>Batillaria</taxon>
    </lineage>
</organism>
<evidence type="ECO:0000313" key="10">
    <source>
        <dbReference type="EMBL" id="KAK7474239.1"/>
    </source>
</evidence>
<keyword evidence="7" id="KW-0807">Transducer</keyword>
<comment type="subcellular location">
    <subcellularLocation>
        <location evidence="1">Membrane</location>
        <topology evidence="1">Multi-pass membrane protein</topology>
    </subcellularLocation>
</comment>
<evidence type="ECO:0000256" key="2">
    <source>
        <dbReference type="ARBA" id="ARBA00022692"/>
    </source>
</evidence>
<dbReference type="InterPro" id="IPR017452">
    <property type="entry name" value="GPCR_Rhodpsn_7TM"/>
</dbReference>
<gene>
    <name evidence="10" type="ORF">BaRGS_00034531</name>
</gene>
<dbReference type="GO" id="GO:0016020">
    <property type="term" value="C:membrane"/>
    <property type="evidence" value="ECO:0007669"/>
    <property type="project" value="UniProtKB-SubCell"/>
</dbReference>
<dbReference type="InterPro" id="IPR000276">
    <property type="entry name" value="GPCR_Rhodpsn"/>
</dbReference>
<evidence type="ECO:0000256" key="6">
    <source>
        <dbReference type="ARBA" id="ARBA00023170"/>
    </source>
</evidence>
<keyword evidence="5 8" id="KW-0472">Membrane</keyword>
<comment type="caution">
    <text evidence="10">The sequence shown here is derived from an EMBL/GenBank/DDBJ whole genome shotgun (WGS) entry which is preliminary data.</text>
</comment>
<reference evidence="10 11" key="1">
    <citation type="journal article" date="2023" name="Sci. Data">
        <title>Genome assembly of the Korean intertidal mud-creeper Batillaria attramentaria.</title>
        <authorList>
            <person name="Patra A.K."/>
            <person name="Ho P.T."/>
            <person name="Jun S."/>
            <person name="Lee S.J."/>
            <person name="Kim Y."/>
            <person name="Won Y.J."/>
        </authorList>
    </citation>
    <scope>NUCLEOTIDE SEQUENCE [LARGE SCALE GENOMIC DNA]</scope>
    <source>
        <strain evidence="10">Wonlab-2016</strain>
    </source>
</reference>
<protein>
    <recommendedName>
        <fullName evidence="9">G-protein coupled receptors family 1 profile domain-containing protein</fullName>
    </recommendedName>
</protein>
<feature type="domain" description="G-protein coupled receptors family 1 profile" evidence="9">
    <location>
        <begin position="28"/>
        <end position="317"/>
    </location>
</feature>
<keyword evidence="2 8" id="KW-0812">Transmembrane</keyword>
<feature type="transmembrane region" description="Helical" evidence="8">
    <location>
        <begin position="49"/>
        <end position="69"/>
    </location>
</feature>
<keyword evidence="6" id="KW-0675">Receptor</keyword>
<feature type="non-terminal residue" evidence="10">
    <location>
        <position position="317"/>
    </location>
</feature>
<feature type="transmembrane region" description="Helical" evidence="8">
    <location>
        <begin position="110"/>
        <end position="137"/>
    </location>
</feature>
<keyword evidence="3 8" id="KW-1133">Transmembrane helix</keyword>
<dbReference type="EMBL" id="JACVVK020000443">
    <property type="protein sequence ID" value="KAK7474239.1"/>
    <property type="molecule type" value="Genomic_DNA"/>
</dbReference>
<name>A0ABD0JHB4_9CAEN</name>
<evidence type="ECO:0000313" key="11">
    <source>
        <dbReference type="Proteomes" id="UP001519460"/>
    </source>
</evidence>
<dbReference type="AlphaFoldDB" id="A0ABD0JHB4"/>
<dbReference type="Gene3D" id="1.20.1070.10">
    <property type="entry name" value="Rhodopsin 7-helix transmembrane proteins"/>
    <property type="match status" value="1"/>
</dbReference>
<evidence type="ECO:0000256" key="8">
    <source>
        <dbReference type="SAM" id="Phobius"/>
    </source>
</evidence>
<dbReference type="Proteomes" id="UP001519460">
    <property type="component" value="Unassembled WGS sequence"/>
</dbReference>
<proteinExistence type="predicted"/>
<dbReference type="Pfam" id="PF00001">
    <property type="entry name" value="7tm_1"/>
    <property type="match status" value="1"/>
</dbReference>
<evidence type="ECO:0000256" key="4">
    <source>
        <dbReference type="ARBA" id="ARBA00023040"/>
    </source>
</evidence>
<keyword evidence="11" id="KW-1185">Reference proteome</keyword>
<accession>A0ABD0JHB4</accession>
<dbReference type="PANTHER" id="PTHR24243">
    <property type="entry name" value="G-PROTEIN COUPLED RECEPTOR"/>
    <property type="match status" value="1"/>
</dbReference>
<dbReference type="PROSITE" id="PS50262">
    <property type="entry name" value="G_PROTEIN_RECEP_F1_2"/>
    <property type="match status" value="1"/>
</dbReference>
<feature type="transmembrane region" description="Helical" evidence="8">
    <location>
        <begin position="279"/>
        <end position="297"/>
    </location>
</feature>
<evidence type="ECO:0000256" key="3">
    <source>
        <dbReference type="ARBA" id="ARBA00022989"/>
    </source>
</evidence>
<evidence type="ECO:0000259" key="9">
    <source>
        <dbReference type="PROSITE" id="PS50262"/>
    </source>
</evidence>
<dbReference type="PANTHER" id="PTHR24243:SF224">
    <property type="entry name" value="G-PROTEIN COUPLED RECEPTOR 19-RELATED"/>
    <property type="match status" value="1"/>
</dbReference>
<sequence length="317" mass="35380">MVGTWILGYDRNGRMHLNNYVVNFLCLRYFVIAHPLLSKSLCTTRNAKIALIFTWVAAIVLSSPALVVMGTEVNEYYNDSDNSSRVSVVLCGDFGLDGTGNHEMGRLAYAFWQLVLLFLLPALILFFCYIRVIYILWVSTRQLQTMTGSNRANGRQLPVPLAAADHLAIKYVKVFAAQKMTIVWLPARFESSIALKPWAVSSACPFWMFEAHPERKVHPADGLFHSSSVTRNGHREPSSGNWKVRGGSADRALLSASNAHSTRSPGEDALQARKQVIKMLVVIIVVFLVCWGPQLIINTMKRLSPLDIYHAGAYHAT</sequence>
<feature type="transmembrane region" description="Helical" evidence="8">
    <location>
        <begin position="20"/>
        <end position="37"/>
    </location>
</feature>
<keyword evidence="4" id="KW-0297">G-protein coupled receptor</keyword>